<dbReference type="AlphaFoldDB" id="A0A9X0D6N0"/>
<dbReference type="EMBL" id="MU825468">
    <property type="protein sequence ID" value="KAJ7388451.1"/>
    <property type="molecule type" value="Genomic_DNA"/>
</dbReference>
<feature type="compositionally biased region" description="Basic and acidic residues" evidence="1">
    <location>
        <begin position="1"/>
        <end position="21"/>
    </location>
</feature>
<gene>
    <name evidence="2" type="ORF">OS493_037519</name>
</gene>
<feature type="compositionally biased region" description="Basic and acidic residues" evidence="1">
    <location>
        <begin position="66"/>
        <end position="91"/>
    </location>
</feature>
<sequence length="213" mass="24565">MDETKHYNDQLTEPRRIRTVDELSVGDQESDYDDDDRRELISHYATDKYLSKWELAEEDEEEQDEKWDNDPSSKEKWDNELPSRDDQEEKQTGNSKIVRHLVATLDCDDMSLVSYNSVRDCNPSATPKTVPESEDYQLLPQSTGEELKVWYMRSWAGLANLSASSICCPHILAKAVKKQQQIIRQNIGKHTNMLINLPAQPKISCTIPSILHQ</sequence>
<name>A0A9X0D6N0_9CNID</name>
<keyword evidence="3" id="KW-1185">Reference proteome</keyword>
<comment type="caution">
    <text evidence="2">The sequence shown here is derived from an EMBL/GenBank/DDBJ whole genome shotgun (WGS) entry which is preliminary data.</text>
</comment>
<feature type="region of interest" description="Disordered" evidence="1">
    <location>
        <begin position="56"/>
        <end position="95"/>
    </location>
</feature>
<organism evidence="2 3">
    <name type="scientific">Desmophyllum pertusum</name>
    <dbReference type="NCBI Taxonomy" id="174260"/>
    <lineage>
        <taxon>Eukaryota</taxon>
        <taxon>Metazoa</taxon>
        <taxon>Cnidaria</taxon>
        <taxon>Anthozoa</taxon>
        <taxon>Hexacorallia</taxon>
        <taxon>Scleractinia</taxon>
        <taxon>Caryophylliina</taxon>
        <taxon>Caryophylliidae</taxon>
        <taxon>Desmophyllum</taxon>
    </lineage>
</organism>
<feature type="compositionally biased region" description="Acidic residues" evidence="1">
    <location>
        <begin position="56"/>
        <end position="65"/>
    </location>
</feature>
<evidence type="ECO:0000313" key="3">
    <source>
        <dbReference type="Proteomes" id="UP001163046"/>
    </source>
</evidence>
<reference evidence="2" key="1">
    <citation type="submission" date="2023-01" db="EMBL/GenBank/DDBJ databases">
        <title>Genome assembly of the deep-sea coral Lophelia pertusa.</title>
        <authorList>
            <person name="Herrera S."/>
            <person name="Cordes E."/>
        </authorList>
    </citation>
    <scope>NUCLEOTIDE SEQUENCE</scope>
    <source>
        <strain evidence="2">USNM1676648</strain>
        <tissue evidence="2">Polyp</tissue>
    </source>
</reference>
<feature type="region of interest" description="Disordered" evidence="1">
    <location>
        <begin position="1"/>
        <end position="38"/>
    </location>
</feature>
<dbReference type="Proteomes" id="UP001163046">
    <property type="component" value="Unassembled WGS sequence"/>
</dbReference>
<evidence type="ECO:0000313" key="2">
    <source>
        <dbReference type="EMBL" id="KAJ7388451.1"/>
    </source>
</evidence>
<evidence type="ECO:0000256" key="1">
    <source>
        <dbReference type="SAM" id="MobiDB-lite"/>
    </source>
</evidence>
<proteinExistence type="predicted"/>
<protein>
    <submittedName>
        <fullName evidence="2">Uncharacterized protein</fullName>
    </submittedName>
</protein>
<accession>A0A9X0D6N0</accession>
<dbReference type="OrthoDB" id="5957474at2759"/>